<evidence type="ECO:0000313" key="2">
    <source>
        <dbReference type="EMBL" id="GAA2039300.1"/>
    </source>
</evidence>
<dbReference type="Pfam" id="PF06259">
    <property type="entry name" value="Abhydrolase_8"/>
    <property type="match status" value="1"/>
</dbReference>
<dbReference type="RefSeq" id="WP_346069616.1">
    <property type="nucleotide sequence ID" value="NZ_BAAANQ010000001.1"/>
</dbReference>
<reference evidence="2 3" key="1">
    <citation type="journal article" date="2019" name="Int. J. Syst. Evol. Microbiol.">
        <title>The Global Catalogue of Microorganisms (GCM) 10K type strain sequencing project: providing services to taxonomists for standard genome sequencing and annotation.</title>
        <authorList>
            <consortium name="The Broad Institute Genomics Platform"/>
            <consortium name="The Broad Institute Genome Sequencing Center for Infectious Disease"/>
            <person name="Wu L."/>
            <person name="Ma J."/>
        </authorList>
    </citation>
    <scope>NUCLEOTIDE SEQUENCE [LARGE SCALE GENOMIC DNA]</scope>
    <source>
        <strain evidence="2 3">JCM 14549</strain>
    </source>
</reference>
<gene>
    <name evidence="2" type="ORF">GCM10009757_00190</name>
</gene>
<name>A0ABN2UK79_9ACTN</name>
<keyword evidence="3" id="KW-1185">Reference proteome</keyword>
<proteinExistence type="predicted"/>
<dbReference type="InterPro" id="IPR010427">
    <property type="entry name" value="DUF1023"/>
</dbReference>
<feature type="domain" description="DUF1023" evidence="1">
    <location>
        <begin position="355"/>
        <end position="515"/>
    </location>
</feature>
<sequence>MTVSRLRDLRTDTLTARAADWHTAVEWGEHGRAHVDRQLLAPLREKLVGETATAAETRLQLIADNCEYTRLQTGLVHAALLGLAEELAEAKARLRTALDEAAAHGYPVDDAGAVGYPETLAEDGSVRQEAGTATPAAGLLDRALDGLSLVFPGHRETAQQLANTIGAALQRATDTDTRYARTLRELICDRGIAVTDAMWRDAHADLTTAATSILGIADASAIPSGATPAENAAWWAALTDEEQAAYLSLHPAEIGTLDGLPTTTRDTANRAVLQVEEARLREELDALLRAEPEKYAYSTSQKEGVSVRTVSDEWAEWSDRKGWLESQLNGIDAINSRFAETGTEGLPEAYLLGFDSDGLGRAVIANGNPDTADHTAVYVPGTFSRLGDAETDIDRMTHLWRASDPLTDGEVSTITWIGYDAPQSLTTEATRGSYAEAAAPLFNDFTTGIEVARGGGDSGHTTVIAHSYGSTVVGVASQQSQLVVDDVIAVGSPGMRISHADDLGIGREHVWSMSAGTISDPVPLLGAIPHGGRDWGGSYIHEGAFGIPYVSPFPKPIVPSSEEFGAQIMATDASNHGDYWTVDSVSLLNQAAVVIGDYEEVVGG</sequence>
<dbReference type="EMBL" id="BAAANQ010000001">
    <property type="protein sequence ID" value="GAA2039300.1"/>
    <property type="molecule type" value="Genomic_DNA"/>
</dbReference>
<evidence type="ECO:0000259" key="1">
    <source>
        <dbReference type="Pfam" id="PF06259"/>
    </source>
</evidence>
<accession>A0ABN2UK79</accession>
<organism evidence="2 3">
    <name type="scientific">Streptomyces cheonanensis</name>
    <dbReference type="NCBI Taxonomy" id="312720"/>
    <lineage>
        <taxon>Bacteria</taxon>
        <taxon>Bacillati</taxon>
        <taxon>Actinomycetota</taxon>
        <taxon>Actinomycetes</taxon>
        <taxon>Kitasatosporales</taxon>
        <taxon>Streptomycetaceae</taxon>
        <taxon>Streptomyces</taxon>
    </lineage>
</organism>
<evidence type="ECO:0000313" key="3">
    <source>
        <dbReference type="Proteomes" id="UP001403094"/>
    </source>
</evidence>
<dbReference type="Proteomes" id="UP001403094">
    <property type="component" value="Unassembled WGS sequence"/>
</dbReference>
<comment type="caution">
    <text evidence="2">The sequence shown here is derived from an EMBL/GenBank/DDBJ whole genome shotgun (WGS) entry which is preliminary data.</text>
</comment>
<protein>
    <recommendedName>
        <fullName evidence="1">DUF1023 domain-containing protein</fullName>
    </recommendedName>
</protein>